<dbReference type="STRING" id="395963.Bind_0685"/>
<evidence type="ECO:0000256" key="1">
    <source>
        <dbReference type="SAM" id="MobiDB-lite"/>
    </source>
</evidence>
<evidence type="ECO:0000313" key="3">
    <source>
        <dbReference type="Proteomes" id="UP000001695"/>
    </source>
</evidence>
<sequence>MIRVLNLLTVLALLGSAIYAYSIKYETVLRAETIMHLKHAIKNKQDQIGMARAEWAYLTRPERLQALADKLLDLRPIALNQIVKADALPNKGARVDGIGRKLEALGLDQPTTTPREGGSGDAATPTSAQR</sequence>
<dbReference type="EMBL" id="CP001016">
    <property type="protein sequence ID" value="ACB94335.1"/>
    <property type="molecule type" value="Genomic_DNA"/>
</dbReference>
<gene>
    <name evidence="2" type="ordered locus">Bind_0685</name>
</gene>
<dbReference type="RefSeq" id="WP_012383693.1">
    <property type="nucleotide sequence ID" value="NC_010581.1"/>
</dbReference>
<accession>B2IGF3</accession>
<dbReference type="KEGG" id="bid:Bind_0685"/>
<proteinExistence type="predicted"/>
<evidence type="ECO:0000313" key="2">
    <source>
        <dbReference type="EMBL" id="ACB94335.1"/>
    </source>
</evidence>
<keyword evidence="3" id="KW-1185">Reference proteome</keyword>
<reference evidence="2 3" key="2">
    <citation type="journal article" date="2010" name="J. Bacteriol.">
        <title>Complete genome sequence of Beijerinckia indica subsp. indica.</title>
        <authorList>
            <person name="Tamas I."/>
            <person name="Dedysh S.N."/>
            <person name="Liesack W."/>
            <person name="Stott M.B."/>
            <person name="Alam M."/>
            <person name="Murrell J.C."/>
            <person name="Dunfield P.F."/>
        </authorList>
    </citation>
    <scope>NUCLEOTIDE SEQUENCE [LARGE SCALE GENOMIC DNA]</scope>
    <source>
        <strain evidence="3">ATCC 9039 / DSM 1715 / NCIMB 8712</strain>
    </source>
</reference>
<evidence type="ECO:0008006" key="4">
    <source>
        <dbReference type="Google" id="ProtNLM"/>
    </source>
</evidence>
<feature type="region of interest" description="Disordered" evidence="1">
    <location>
        <begin position="105"/>
        <end position="130"/>
    </location>
</feature>
<name>B2IGF3_BEII9</name>
<dbReference type="HOGENOM" id="CLU_144121_1_0_5"/>
<reference evidence="3" key="1">
    <citation type="submission" date="2008-03" db="EMBL/GenBank/DDBJ databases">
        <title>Complete sequence of chromosome of Beijerinckia indica subsp. indica ATCC 9039.</title>
        <authorList>
            <consortium name="US DOE Joint Genome Institute"/>
            <person name="Copeland A."/>
            <person name="Lucas S."/>
            <person name="Lapidus A."/>
            <person name="Glavina del Rio T."/>
            <person name="Dalin E."/>
            <person name="Tice H."/>
            <person name="Bruce D."/>
            <person name="Goodwin L."/>
            <person name="Pitluck S."/>
            <person name="LaButti K."/>
            <person name="Schmutz J."/>
            <person name="Larimer F."/>
            <person name="Land M."/>
            <person name="Hauser L."/>
            <person name="Kyrpides N."/>
            <person name="Mikhailova N."/>
            <person name="Dunfield P.F."/>
            <person name="Dedysh S.N."/>
            <person name="Liesack W."/>
            <person name="Saw J.H."/>
            <person name="Alam M."/>
            <person name="Chen Y."/>
            <person name="Murrell J.C."/>
            <person name="Richardson P."/>
        </authorList>
    </citation>
    <scope>NUCLEOTIDE SEQUENCE [LARGE SCALE GENOMIC DNA]</scope>
    <source>
        <strain evidence="3">ATCC 9039 / DSM 1715 / NCIMB 8712</strain>
    </source>
</reference>
<dbReference type="AlphaFoldDB" id="B2IGF3"/>
<protein>
    <recommendedName>
        <fullName evidence="4">Cell division protein FtsL</fullName>
    </recommendedName>
</protein>
<dbReference type="eggNOG" id="COG5462">
    <property type="taxonomic scope" value="Bacteria"/>
</dbReference>
<dbReference type="Proteomes" id="UP000001695">
    <property type="component" value="Chromosome"/>
</dbReference>
<dbReference type="OrthoDB" id="7165680at2"/>
<organism evidence="2 3">
    <name type="scientific">Beijerinckia indica subsp. indica (strain ATCC 9039 / DSM 1715 / NCIMB 8712)</name>
    <dbReference type="NCBI Taxonomy" id="395963"/>
    <lineage>
        <taxon>Bacteria</taxon>
        <taxon>Pseudomonadati</taxon>
        <taxon>Pseudomonadota</taxon>
        <taxon>Alphaproteobacteria</taxon>
        <taxon>Hyphomicrobiales</taxon>
        <taxon>Beijerinckiaceae</taxon>
        <taxon>Beijerinckia</taxon>
    </lineage>
</organism>